<keyword evidence="1" id="KW-0472">Membrane</keyword>
<dbReference type="Proteomes" id="UP000805085">
    <property type="component" value="Unassembled WGS sequence"/>
</dbReference>
<organism evidence="2 3">
    <name type="scientific">Winogradskyella litoriviva</name>
    <dbReference type="NCBI Taxonomy" id="1220182"/>
    <lineage>
        <taxon>Bacteria</taxon>
        <taxon>Pseudomonadati</taxon>
        <taxon>Bacteroidota</taxon>
        <taxon>Flavobacteriia</taxon>
        <taxon>Flavobacteriales</taxon>
        <taxon>Flavobacteriaceae</taxon>
        <taxon>Winogradskyella</taxon>
    </lineage>
</organism>
<gene>
    <name evidence="2" type="ORF">HNV10_02705</name>
</gene>
<keyword evidence="1" id="KW-0812">Transmembrane</keyword>
<keyword evidence="3" id="KW-1185">Reference proteome</keyword>
<dbReference type="InterPro" id="IPR032820">
    <property type="entry name" value="ATPase_put"/>
</dbReference>
<comment type="caution">
    <text evidence="2">The sequence shown here is derived from an EMBL/GenBank/DDBJ whole genome shotgun (WGS) entry which is preliminary data.</text>
</comment>
<name>A0ABX2E1N8_9FLAO</name>
<accession>A0ABX2E1N8</accession>
<reference evidence="2 3" key="1">
    <citation type="journal article" date="2015" name="Int. J. Syst. Evol. Microbiol.">
        <title>Winogradskyella litoriviva sp. nov., isolated from coastal seawater.</title>
        <authorList>
            <person name="Nedashkovskaya O.I."/>
            <person name="Kukhlevskiy A.D."/>
            <person name="Zhukova N.V."/>
            <person name="Kim S.J."/>
            <person name="Rhee S.K."/>
            <person name="Mikhailov V.V."/>
        </authorList>
    </citation>
    <scope>NUCLEOTIDE SEQUENCE [LARGE SCALE GENOMIC DNA]</scope>
    <source>
        <strain evidence="2 3">KMM6491</strain>
    </source>
</reference>
<proteinExistence type="predicted"/>
<dbReference type="EMBL" id="JABRWQ010000001">
    <property type="protein sequence ID" value="NRD22134.1"/>
    <property type="molecule type" value="Genomic_DNA"/>
</dbReference>
<protein>
    <submittedName>
        <fullName evidence="2">AtpZ/AtpI family protein</fullName>
    </submittedName>
</protein>
<feature type="transmembrane region" description="Helical" evidence="1">
    <location>
        <begin position="12"/>
        <end position="32"/>
    </location>
</feature>
<sequence length="73" mass="8407">MPKLNKNGPSKFLRFTSVAFQMGGTIFLGNYLGKWLDVKYDKDFWETTITLFSVFASMYLVISQVIKVSKEDD</sequence>
<keyword evidence="1" id="KW-1133">Transmembrane helix</keyword>
<feature type="transmembrane region" description="Helical" evidence="1">
    <location>
        <begin position="44"/>
        <end position="62"/>
    </location>
</feature>
<evidence type="ECO:0000313" key="2">
    <source>
        <dbReference type="EMBL" id="NRD22134.1"/>
    </source>
</evidence>
<evidence type="ECO:0000313" key="3">
    <source>
        <dbReference type="Proteomes" id="UP000805085"/>
    </source>
</evidence>
<dbReference type="RefSeq" id="WP_173299781.1">
    <property type="nucleotide sequence ID" value="NZ_JABRWQ010000001.1"/>
</dbReference>
<evidence type="ECO:0000256" key="1">
    <source>
        <dbReference type="SAM" id="Phobius"/>
    </source>
</evidence>
<dbReference type="Pfam" id="PF09527">
    <property type="entry name" value="ATPase_gene1"/>
    <property type="match status" value="1"/>
</dbReference>